<evidence type="ECO:0000313" key="2">
    <source>
        <dbReference type="Proteomes" id="UP000551616"/>
    </source>
</evidence>
<reference evidence="1 2" key="1">
    <citation type="submission" date="2020-05" db="EMBL/GenBank/DDBJ databases">
        <title>Bremerella alba sp. nov., a novel planctomycete isolated from the surface of the macroalga Fucus spiralis.</title>
        <authorList>
            <person name="Godinho O."/>
            <person name="Botelho R."/>
            <person name="Albuquerque L."/>
            <person name="Wiegand S."/>
            <person name="Da Costa M.S."/>
            <person name="Lobo-Da-Cunha A."/>
            <person name="Jogler C."/>
            <person name="Lage O.M."/>
        </authorList>
    </citation>
    <scope>NUCLEOTIDE SEQUENCE [LARGE SCALE GENOMIC DNA]</scope>
    <source>
        <strain evidence="1 2">FF15</strain>
    </source>
</reference>
<sequence>MKPITFSCEATLPHTPEEIASQILDLSKWPEFNGYGPLPGIKHAEFETKNVEVVGMRIRVTNRDGSTHVEEIVEWEPTRRLRLHMHEFSPPVSRLATVFDETWVFLRDAPEICSGETRALVDLVSAQARHRSAFGADG</sequence>
<comment type="caution">
    <text evidence="1">The sequence shown here is derived from an EMBL/GenBank/DDBJ whole genome shotgun (WGS) entry which is preliminary data.</text>
</comment>
<dbReference type="AlphaFoldDB" id="A0A7V8V358"/>
<dbReference type="EMBL" id="JABRWO010000003">
    <property type="protein sequence ID" value="MBA2114094.1"/>
    <property type="molecule type" value="Genomic_DNA"/>
</dbReference>
<dbReference type="InterPro" id="IPR023393">
    <property type="entry name" value="START-like_dom_sf"/>
</dbReference>
<name>A0A7V8V358_9BACT</name>
<dbReference type="Proteomes" id="UP000551616">
    <property type="component" value="Unassembled WGS sequence"/>
</dbReference>
<accession>A0A7V8V358</accession>
<evidence type="ECO:0000313" key="1">
    <source>
        <dbReference type="EMBL" id="MBA2114094.1"/>
    </source>
</evidence>
<dbReference type="SUPFAM" id="SSF55961">
    <property type="entry name" value="Bet v1-like"/>
    <property type="match status" value="1"/>
</dbReference>
<protein>
    <recommendedName>
        <fullName evidence="3">Polyketide cyclase</fullName>
    </recommendedName>
</protein>
<dbReference type="Gene3D" id="3.30.530.20">
    <property type="match status" value="1"/>
</dbReference>
<gene>
    <name evidence="1" type="ORF">HOV93_12500</name>
</gene>
<proteinExistence type="predicted"/>
<organism evidence="1 2">
    <name type="scientific">Bremerella alba</name>
    <dbReference type="NCBI Taxonomy" id="980252"/>
    <lineage>
        <taxon>Bacteria</taxon>
        <taxon>Pseudomonadati</taxon>
        <taxon>Planctomycetota</taxon>
        <taxon>Planctomycetia</taxon>
        <taxon>Pirellulales</taxon>
        <taxon>Pirellulaceae</taxon>
        <taxon>Bremerella</taxon>
    </lineage>
</organism>
<dbReference type="RefSeq" id="WP_207395581.1">
    <property type="nucleotide sequence ID" value="NZ_JABRWO010000003.1"/>
</dbReference>
<keyword evidence="2" id="KW-1185">Reference proteome</keyword>
<evidence type="ECO:0008006" key="3">
    <source>
        <dbReference type="Google" id="ProtNLM"/>
    </source>
</evidence>